<dbReference type="PANTHER" id="PTHR37293:SF5">
    <property type="entry name" value="DNA REPLICATION PROTEIN"/>
    <property type="match status" value="1"/>
</dbReference>
<dbReference type="EMBL" id="JAFNJU010000003">
    <property type="protein sequence ID" value="MBO1264348.1"/>
    <property type="molecule type" value="Genomic_DNA"/>
</dbReference>
<dbReference type="Proteomes" id="UP000664218">
    <property type="component" value="Unassembled WGS sequence"/>
</dbReference>
<protein>
    <submittedName>
        <fullName evidence="2">DnaD domain protein</fullName>
    </submittedName>
</protein>
<dbReference type="SUPFAM" id="SSF158499">
    <property type="entry name" value="DnaD domain-like"/>
    <property type="match status" value="1"/>
</dbReference>
<gene>
    <name evidence="2" type="ORF">J3A84_04745</name>
</gene>
<keyword evidence="3" id="KW-1185">Reference proteome</keyword>
<dbReference type="RefSeq" id="WP_207598865.1">
    <property type="nucleotide sequence ID" value="NZ_JAFNJU010000003.1"/>
</dbReference>
<feature type="compositionally biased region" description="Basic and acidic residues" evidence="1">
    <location>
        <begin position="99"/>
        <end position="109"/>
    </location>
</feature>
<feature type="region of interest" description="Disordered" evidence="1">
    <location>
        <begin position="193"/>
        <end position="221"/>
    </location>
</feature>
<dbReference type="InterPro" id="IPR053162">
    <property type="entry name" value="DnaD"/>
</dbReference>
<name>A0A939H9B5_9CLOT</name>
<evidence type="ECO:0000256" key="1">
    <source>
        <dbReference type="SAM" id="MobiDB-lite"/>
    </source>
</evidence>
<reference evidence="2" key="1">
    <citation type="submission" date="2021-03" db="EMBL/GenBank/DDBJ databases">
        <title>Proteiniclasticum marinus sp. nov., isolated from tidal flat sediment.</title>
        <authorList>
            <person name="Namirimu T."/>
            <person name="Yang J.-A."/>
            <person name="Yang S.-H."/>
            <person name="Kim Y.-J."/>
            <person name="Kwon K.K."/>
        </authorList>
    </citation>
    <scope>NUCLEOTIDE SEQUENCE</scope>
    <source>
        <strain evidence="2">SCR006</strain>
    </source>
</reference>
<feature type="region of interest" description="Disordered" evidence="1">
    <location>
        <begin position="99"/>
        <end position="132"/>
    </location>
</feature>
<evidence type="ECO:0000313" key="3">
    <source>
        <dbReference type="Proteomes" id="UP000664218"/>
    </source>
</evidence>
<dbReference type="PANTHER" id="PTHR37293">
    <property type="entry name" value="PHAGE REPLICATION PROTEIN-RELATED"/>
    <property type="match status" value="1"/>
</dbReference>
<dbReference type="Gene3D" id="1.10.10.630">
    <property type="entry name" value="DnaD domain-like"/>
    <property type="match status" value="1"/>
</dbReference>
<evidence type="ECO:0000313" key="2">
    <source>
        <dbReference type="EMBL" id="MBO1264348.1"/>
    </source>
</evidence>
<organism evidence="2 3">
    <name type="scientific">Proteiniclasticum aestuarii</name>
    <dbReference type="NCBI Taxonomy" id="2817862"/>
    <lineage>
        <taxon>Bacteria</taxon>
        <taxon>Bacillati</taxon>
        <taxon>Bacillota</taxon>
        <taxon>Clostridia</taxon>
        <taxon>Eubacteriales</taxon>
        <taxon>Clostridiaceae</taxon>
        <taxon>Proteiniclasticum</taxon>
    </lineage>
</organism>
<feature type="compositionally biased region" description="Basic and acidic residues" evidence="1">
    <location>
        <begin position="210"/>
        <end position="221"/>
    </location>
</feature>
<sequence length="221" mass="25506">MHRKLLDSAVFQNADLLKVWIWCLLKATHKDFEMMVGLQVVDLQPGQFITGRTKGSEELKLKPSTFRDYLKTLEKMGMIELKPDNKKTLVTIANWEKYQTEEGRNRQQPDNRPTTSRQRPDTNNNNNNNNNINKYIYGYLEQSWSMLINPSMVDDIDHLIKEYGEEKVKAGIDICTEKNVRTSRYLTAVVRNGSKRKEDQGGKSSGFDEEAAKLRNEGIGF</sequence>
<dbReference type="AlphaFoldDB" id="A0A939H9B5"/>
<feature type="compositionally biased region" description="Low complexity" evidence="1">
    <location>
        <begin position="123"/>
        <end position="132"/>
    </location>
</feature>
<accession>A0A939H9B5</accession>
<comment type="caution">
    <text evidence="2">The sequence shown here is derived from an EMBL/GenBank/DDBJ whole genome shotgun (WGS) entry which is preliminary data.</text>
</comment>
<dbReference type="InterPro" id="IPR034829">
    <property type="entry name" value="DnaD-like_sf"/>
</dbReference>
<proteinExistence type="predicted"/>